<evidence type="ECO:0000259" key="19">
    <source>
        <dbReference type="PROSITE" id="PS50894"/>
    </source>
</evidence>
<evidence type="ECO:0000256" key="5">
    <source>
        <dbReference type="ARBA" id="ARBA00022553"/>
    </source>
</evidence>
<comment type="subcellular location">
    <subcellularLocation>
        <location evidence="2">Cell membrane</location>
        <topology evidence="2">Multi-pass membrane protein</topology>
    </subcellularLocation>
</comment>
<evidence type="ECO:0000256" key="13">
    <source>
        <dbReference type="PROSITE-ProRule" id="PRU00169"/>
    </source>
</evidence>
<dbReference type="Pfam" id="PF02518">
    <property type="entry name" value="HATPase_c"/>
    <property type="match status" value="1"/>
</dbReference>
<evidence type="ECO:0000256" key="4">
    <source>
        <dbReference type="ARBA" id="ARBA00022475"/>
    </source>
</evidence>
<evidence type="ECO:0000256" key="1">
    <source>
        <dbReference type="ARBA" id="ARBA00000085"/>
    </source>
</evidence>
<dbReference type="Gene3D" id="3.40.50.2300">
    <property type="match status" value="2"/>
</dbReference>
<keyword evidence="8" id="KW-0067">ATP-binding</keyword>
<dbReference type="CDD" id="cd00082">
    <property type="entry name" value="HisKA"/>
    <property type="match status" value="1"/>
</dbReference>
<dbReference type="Pfam" id="PF01627">
    <property type="entry name" value="Hpt"/>
    <property type="match status" value="1"/>
</dbReference>
<feature type="transmembrane region" description="Helical" evidence="14">
    <location>
        <begin position="156"/>
        <end position="174"/>
    </location>
</feature>
<dbReference type="Pfam" id="PF00989">
    <property type="entry name" value="PAS"/>
    <property type="match status" value="1"/>
</dbReference>
<dbReference type="InterPro" id="IPR001789">
    <property type="entry name" value="Sig_transdc_resp-reg_receiver"/>
</dbReference>
<dbReference type="Gene3D" id="1.10.287.130">
    <property type="match status" value="1"/>
</dbReference>
<dbReference type="PROSITE" id="PS50109">
    <property type="entry name" value="HIS_KIN"/>
    <property type="match status" value="1"/>
</dbReference>
<evidence type="ECO:0000313" key="21">
    <source>
        <dbReference type="EMBL" id="MYM37893.1"/>
    </source>
</evidence>
<dbReference type="CDD" id="cd17546">
    <property type="entry name" value="REC_hyHK_CKI1_RcsC-like"/>
    <property type="match status" value="1"/>
</dbReference>
<proteinExistence type="predicted"/>
<evidence type="ECO:0000259" key="17">
    <source>
        <dbReference type="PROSITE" id="PS50112"/>
    </source>
</evidence>
<feature type="modified residue" description="Phosphohistidine" evidence="12">
    <location>
        <position position="1359"/>
    </location>
</feature>
<dbReference type="Gene3D" id="3.30.565.10">
    <property type="entry name" value="Histidine kinase-like ATPase, C-terminal domain"/>
    <property type="match status" value="1"/>
</dbReference>
<feature type="transmembrane region" description="Helical" evidence="14">
    <location>
        <begin position="186"/>
        <end position="210"/>
    </location>
</feature>
<dbReference type="Gene3D" id="1.20.120.160">
    <property type="entry name" value="HPT domain"/>
    <property type="match status" value="1"/>
</dbReference>
<feature type="domain" description="PAC" evidence="18">
    <location>
        <begin position="700"/>
        <end position="751"/>
    </location>
</feature>
<dbReference type="InterPro" id="IPR000700">
    <property type="entry name" value="PAS-assoc_C"/>
</dbReference>
<evidence type="ECO:0000313" key="22">
    <source>
        <dbReference type="Proteomes" id="UP000478090"/>
    </source>
</evidence>
<keyword evidence="6 14" id="KW-0812">Transmembrane</keyword>
<dbReference type="Pfam" id="PF13188">
    <property type="entry name" value="PAS_8"/>
    <property type="match status" value="1"/>
</dbReference>
<dbReference type="InterPro" id="IPR008207">
    <property type="entry name" value="Sig_transdc_His_kin_Hpt_dom"/>
</dbReference>
<dbReference type="InterPro" id="IPR036890">
    <property type="entry name" value="HATPase_C_sf"/>
</dbReference>
<evidence type="ECO:0000256" key="8">
    <source>
        <dbReference type="ARBA" id="ARBA00022840"/>
    </source>
</evidence>
<feature type="domain" description="PAS" evidence="17">
    <location>
        <begin position="260"/>
        <end position="319"/>
    </location>
</feature>
<feature type="transmembrane region" description="Helical" evidence="14">
    <location>
        <begin position="28"/>
        <end position="46"/>
    </location>
</feature>
<feature type="domain" description="Response regulatory" evidence="16">
    <location>
        <begin position="1009"/>
        <end position="1132"/>
    </location>
</feature>
<dbReference type="InterPro" id="IPR005330">
    <property type="entry name" value="MHYT_dom"/>
</dbReference>
<dbReference type="RefSeq" id="WP_161037319.1">
    <property type="nucleotide sequence ID" value="NZ_WWCM01000001.1"/>
</dbReference>
<feature type="transmembrane region" description="Helical" evidence="14">
    <location>
        <begin position="230"/>
        <end position="253"/>
    </location>
</feature>
<feature type="domain" description="PAC" evidence="18">
    <location>
        <begin position="576"/>
        <end position="627"/>
    </location>
</feature>
<evidence type="ECO:0000256" key="9">
    <source>
        <dbReference type="ARBA" id="ARBA00022989"/>
    </source>
</evidence>
<dbReference type="CDD" id="cd16922">
    <property type="entry name" value="HATPase_EvgS-ArcB-TorS-like"/>
    <property type="match status" value="1"/>
</dbReference>
<dbReference type="Pfam" id="PF00072">
    <property type="entry name" value="Response_reg"/>
    <property type="match status" value="2"/>
</dbReference>
<comment type="caution">
    <text evidence="21">The sequence shown here is derived from an EMBL/GenBank/DDBJ whole genome shotgun (WGS) entry which is preliminary data.</text>
</comment>
<keyword evidence="4" id="KW-1003">Cell membrane</keyword>
<dbReference type="SUPFAM" id="SSF52172">
    <property type="entry name" value="CheY-like"/>
    <property type="match status" value="2"/>
</dbReference>
<evidence type="ECO:0000256" key="6">
    <source>
        <dbReference type="ARBA" id="ARBA00022692"/>
    </source>
</evidence>
<evidence type="ECO:0000259" key="18">
    <source>
        <dbReference type="PROSITE" id="PS50113"/>
    </source>
</evidence>
<dbReference type="InterPro" id="IPR036641">
    <property type="entry name" value="HPT_dom_sf"/>
</dbReference>
<feature type="domain" description="PAS" evidence="17">
    <location>
        <begin position="375"/>
        <end position="444"/>
    </location>
</feature>
<evidence type="ECO:0000256" key="3">
    <source>
        <dbReference type="ARBA" id="ARBA00012438"/>
    </source>
</evidence>
<dbReference type="CDD" id="cd00130">
    <property type="entry name" value="PAS"/>
    <property type="match status" value="3"/>
</dbReference>
<evidence type="ECO:0000256" key="11">
    <source>
        <dbReference type="ARBA" id="ARBA00023136"/>
    </source>
</evidence>
<evidence type="ECO:0000256" key="7">
    <source>
        <dbReference type="ARBA" id="ARBA00022741"/>
    </source>
</evidence>
<dbReference type="SUPFAM" id="SSF55874">
    <property type="entry name" value="ATPase domain of HSP90 chaperone/DNA topoisomerase II/histidine kinase"/>
    <property type="match status" value="1"/>
</dbReference>
<dbReference type="SMART" id="SM00387">
    <property type="entry name" value="HATPase_c"/>
    <property type="match status" value="1"/>
</dbReference>
<dbReference type="SUPFAM" id="SSF47384">
    <property type="entry name" value="Homodimeric domain of signal transducing histidine kinase"/>
    <property type="match status" value="1"/>
</dbReference>
<dbReference type="PANTHER" id="PTHR45339:SF1">
    <property type="entry name" value="HYBRID SIGNAL TRANSDUCTION HISTIDINE KINASE J"/>
    <property type="match status" value="1"/>
</dbReference>
<keyword evidence="22" id="KW-1185">Reference proteome</keyword>
<keyword evidence="7" id="KW-0547">Nucleotide-binding</keyword>
<dbReference type="SUPFAM" id="SSF55785">
    <property type="entry name" value="PYP-like sensor domain (PAS domain)"/>
    <property type="match status" value="4"/>
</dbReference>
<dbReference type="Pfam" id="PF03707">
    <property type="entry name" value="MHYT"/>
    <property type="match status" value="2"/>
</dbReference>
<dbReference type="SUPFAM" id="SSF47226">
    <property type="entry name" value="Histidine-containing phosphotransfer domain, HPT domain"/>
    <property type="match status" value="1"/>
</dbReference>
<sequence length="1508" mass="164554">MPVFSGNPFSFASAAELAMRQIGSSYDGAGIAASVMIAIFASFCAFEMARRRQQGRYWVSLGAVMLGLGIWAMHFIGMSSFRLNCSVAYDPWLTLLSALPGVAAAAIALRATASQRIGHTKLLLAGAVMGSGVGLMHYTGMAAFQFQGRLLYEPQVFVFSLLAAVLTATLALLLNRRIASSGLRRIPYLASLAAAVVLGLAISSMHYIAMESARFLPLEGVVITSPISQTMLGMLAGCATLMLLCFGLLYVFLYSKTLSARTRYESILSTTQQGFVLIDDTGAIVQTNAAMVALLKLPSGQILGKRLADVLDHVRQDDHGAYQMQANLRCADGSLLPCMAYVNTFVDNSDGRQISFALFSDISKRVAAEARAHAREEQFRALLDSTPDPMVITNAEGCIVMVNRQAEAFFGYAHADFVGQPVEMLMPAALTELHGQLRQDYMQHAAPRRVGSDGMLHARTSAGKEIPVEVSLSPIVTAEGLLIASSLRDVTERLRIESALVAANQEQEAILGTASVGIALLQQRVIRQCNHGLDELFGYAVGELKGQPVRCWFHRQEDYDRVGSVGYAQILMGNTYTQDLQFQRKDGSLFWARTVTRAIDQQQPERGVVVIVWDITAERHAQELIQLANDEQRAILDTATSGIALIRERTLHRCNRRLHEMFGWPLWEMVGQQTAIWYADEEANRIGGLPYETIWSGQPHVREQQLMRKDGSLFWARLQGNAVDPADHSKGTVWIIDDITADRELSDALRMAKEKAESATRAKSDFLSNMSHEIRTPMNAIIGMSRLALQTELDRKQRNYIEKVVQAGNNLLGIINDILDFSKIEAGKLSMERIDFRLEDVVDNLGNLLSMKTDEKGLELIFDASANVPTALVGDPLRLGQVLINLGNNAVKFTEKGEIVVGVSCLRQEADEVELHFWVRDTGIGMTAEQTGRMFQSFTQADSSTTRKYGGTGLGLAISKTLVEMMGGRIWVESVAGQGSVFHFTARFGLQSSIQLNRMFTADELRGIRVLVVDDNAAARDILQDMARSFGLRAATASGGRQALDMVAAAQAEGAPFDLLLSDWRMPEMDGVQLVGELQRSTRSQAPAVIMVTAYGREEALAAARAQQVELSTVLTKPATPSSLLEAIGASLKKYSLRRAPVVQLGQGVQDAMARLQGARVLLVEDNDLNQELALELLSDAGLQVVLANNGREALDILAGDSAFDGILMDCQMPVMDGYEATRIICRTPALQQIPVIAMTANAMAGDRELVLEAGMCDHIAKPLDVDVMFETMARWIRPSGMAATPVAPLRRAYPNTFGSVPASLPGIDVAAGLATTMNSEKLYRKLLSKFEKNQSQFLLHFKAARQSDDARAAERCAHTLRGNAGNIGARTLQQHAALLEQDCRAGVAQDQIDAALQAVLAELELVLNSLRSMDGARADAQPEPPAALAVDEAALLAACEQLLPMLEDGDPEACQLWESQRELFRAAYPARWAELEALLGDFDFEGAQQSLRQAMEARKMTSGTQPN</sequence>
<dbReference type="InterPro" id="IPR000014">
    <property type="entry name" value="PAS"/>
</dbReference>
<dbReference type="PROSITE" id="PS50113">
    <property type="entry name" value="PAC"/>
    <property type="match status" value="2"/>
</dbReference>
<keyword evidence="5 13" id="KW-0597">Phosphoprotein</keyword>
<dbReference type="NCBIfam" id="TIGR00229">
    <property type="entry name" value="sensory_box"/>
    <property type="match status" value="4"/>
</dbReference>
<dbReference type="SMART" id="SM00073">
    <property type="entry name" value="HPT"/>
    <property type="match status" value="1"/>
</dbReference>
<feature type="domain" description="Response regulatory" evidence="16">
    <location>
        <begin position="1160"/>
        <end position="1277"/>
    </location>
</feature>
<feature type="modified residue" description="4-aspartylphosphate" evidence="13">
    <location>
        <position position="1210"/>
    </location>
</feature>
<dbReference type="PROSITE" id="PS50110">
    <property type="entry name" value="RESPONSE_REGULATORY"/>
    <property type="match status" value="2"/>
</dbReference>
<dbReference type="EMBL" id="WWCM01000001">
    <property type="protein sequence ID" value="MYM37893.1"/>
    <property type="molecule type" value="Genomic_DNA"/>
</dbReference>
<comment type="catalytic activity">
    <reaction evidence="1">
        <text>ATP + protein L-histidine = ADP + protein N-phospho-L-histidine.</text>
        <dbReference type="EC" id="2.7.13.3"/>
    </reaction>
</comment>
<evidence type="ECO:0000256" key="12">
    <source>
        <dbReference type="PROSITE-ProRule" id="PRU00110"/>
    </source>
</evidence>
<dbReference type="InterPro" id="IPR036097">
    <property type="entry name" value="HisK_dim/P_sf"/>
</dbReference>
<dbReference type="InterPro" id="IPR003661">
    <property type="entry name" value="HisK_dim/P_dom"/>
</dbReference>
<evidence type="ECO:0000256" key="2">
    <source>
        <dbReference type="ARBA" id="ARBA00004651"/>
    </source>
</evidence>
<keyword evidence="10" id="KW-0902">Two-component regulatory system</keyword>
<protein>
    <recommendedName>
        <fullName evidence="3">histidine kinase</fullName>
        <ecNumber evidence="3">2.7.13.3</ecNumber>
    </recommendedName>
</protein>
<keyword evidence="11 14" id="KW-0472">Membrane</keyword>
<dbReference type="InterPro" id="IPR011006">
    <property type="entry name" value="CheY-like_superfamily"/>
</dbReference>
<dbReference type="Pfam" id="PF13426">
    <property type="entry name" value="PAS_9"/>
    <property type="match status" value="2"/>
</dbReference>
<dbReference type="PROSITE" id="PS50924">
    <property type="entry name" value="MHYT"/>
    <property type="match status" value="1"/>
</dbReference>
<dbReference type="Pfam" id="PF00512">
    <property type="entry name" value="HisKA"/>
    <property type="match status" value="1"/>
</dbReference>
<evidence type="ECO:0000259" key="20">
    <source>
        <dbReference type="PROSITE" id="PS50924"/>
    </source>
</evidence>
<dbReference type="SMART" id="SM00388">
    <property type="entry name" value="HisKA"/>
    <property type="match status" value="1"/>
</dbReference>
<dbReference type="InterPro" id="IPR035965">
    <property type="entry name" value="PAS-like_dom_sf"/>
</dbReference>
<dbReference type="PANTHER" id="PTHR45339">
    <property type="entry name" value="HYBRID SIGNAL TRANSDUCTION HISTIDINE KINASE J"/>
    <property type="match status" value="1"/>
</dbReference>
<name>A0ABW9VEK4_9BURK</name>
<dbReference type="Gene3D" id="3.30.450.20">
    <property type="entry name" value="PAS domain"/>
    <property type="match status" value="4"/>
</dbReference>
<dbReference type="Proteomes" id="UP000478090">
    <property type="component" value="Unassembled WGS sequence"/>
</dbReference>
<dbReference type="PRINTS" id="PR00344">
    <property type="entry name" value="BCTRLSENSOR"/>
</dbReference>
<dbReference type="CDD" id="cd00156">
    <property type="entry name" value="REC"/>
    <property type="match status" value="1"/>
</dbReference>
<feature type="domain" description="MHYT" evidence="20">
    <location>
        <begin position="26"/>
        <end position="216"/>
    </location>
</feature>
<dbReference type="InterPro" id="IPR005467">
    <property type="entry name" value="His_kinase_dom"/>
</dbReference>
<dbReference type="InterPro" id="IPR003594">
    <property type="entry name" value="HATPase_dom"/>
</dbReference>
<dbReference type="InterPro" id="IPR013767">
    <property type="entry name" value="PAS_fold"/>
</dbReference>
<gene>
    <name evidence="21" type="ORF">GTP27_00950</name>
</gene>
<dbReference type="InterPro" id="IPR001610">
    <property type="entry name" value="PAC"/>
</dbReference>
<feature type="transmembrane region" description="Helical" evidence="14">
    <location>
        <begin position="122"/>
        <end position="144"/>
    </location>
</feature>
<feature type="domain" description="Histidine kinase" evidence="15">
    <location>
        <begin position="769"/>
        <end position="990"/>
    </location>
</feature>
<dbReference type="SMART" id="SM00086">
    <property type="entry name" value="PAC"/>
    <property type="match status" value="4"/>
</dbReference>
<feature type="domain" description="HPt" evidence="19">
    <location>
        <begin position="1320"/>
        <end position="1418"/>
    </location>
</feature>
<evidence type="ECO:0000259" key="15">
    <source>
        <dbReference type="PROSITE" id="PS50109"/>
    </source>
</evidence>
<feature type="modified residue" description="4-aspartylphosphate" evidence="13">
    <location>
        <position position="1063"/>
    </location>
</feature>
<dbReference type="SMART" id="SM00448">
    <property type="entry name" value="REC"/>
    <property type="match status" value="2"/>
</dbReference>
<dbReference type="SMART" id="SM00091">
    <property type="entry name" value="PAS"/>
    <property type="match status" value="4"/>
</dbReference>
<dbReference type="EC" id="2.7.13.3" evidence="3"/>
<accession>A0ABW9VEK4</accession>
<evidence type="ECO:0000256" key="10">
    <source>
        <dbReference type="ARBA" id="ARBA00023012"/>
    </source>
</evidence>
<feature type="transmembrane region" description="Helical" evidence="14">
    <location>
        <begin position="92"/>
        <end position="110"/>
    </location>
</feature>
<reference evidence="21 22" key="1">
    <citation type="submission" date="2019-12" db="EMBL/GenBank/DDBJ databases">
        <title>Novel species isolated from a subtropical stream in China.</title>
        <authorList>
            <person name="Lu H."/>
        </authorList>
    </citation>
    <scope>NUCLEOTIDE SEQUENCE [LARGE SCALE GENOMIC DNA]</scope>
    <source>
        <strain evidence="21 22">CY13W</strain>
    </source>
</reference>
<evidence type="ECO:0000256" key="14">
    <source>
        <dbReference type="PROSITE-ProRule" id="PRU00244"/>
    </source>
</evidence>
<keyword evidence="9 14" id="KW-1133">Transmembrane helix</keyword>
<organism evidence="21 22">
    <name type="scientific">Duganella qianjiadongensis</name>
    <dbReference type="NCBI Taxonomy" id="2692176"/>
    <lineage>
        <taxon>Bacteria</taxon>
        <taxon>Pseudomonadati</taxon>
        <taxon>Pseudomonadota</taxon>
        <taxon>Betaproteobacteria</taxon>
        <taxon>Burkholderiales</taxon>
        <taxon>Oxalobacteraceae</taxon>
        <taxon>Telluria group</taxon>
        <taxon>Duganella</taxon>
    </lineage>
</organism>
<feature type="transmembrane region" description="Helical" evidence="14">
    <location>
        <begin position="58"/>
        <end position="80"/>
    </location>
</feature>
<dbReference type="PROSITE" id="PS50112">
    <property type="entry name" value="PAS"/>
    <property type="match status" value="2"/>
</dbReference>
<dbReference type="InterPro" id="IPR004358">
    <property type="entry name" value="Sig_transdc_His_kin-like_C"/>
</dbReference>
<dbReference type="PROSITE" id="PS50894">
    <property type="entry name" value="HPT"/>
    <property type="match status" value="1"/>
</dbReference>
<evidence type="ECO:0000259" key="16">
    <source>
        <dbReference type="PROSITE" id="PS50110"/>
    </source>
</evidence>